<proteinExistence type="predicted"/>
<dbReference type="AlphaFoldDB" id="A0A5P2D5I2"/>
<evidence type="ECO:0000313" key="2">
    <source>
        <dbReference type="Proteomes" id="UP000325211"/>
    </source>
</evidence>
<evidence type="ECO:0000313" key="1">
    <source>
        <dbReference type="EMBL" id="QES49467.1"/>
    </source>
</evidence>
<dbReference type="OrthoDB" id="4331359at2"/>
<name>A0A5P2D5I2_STRVZ</name>
<organism evidence="1 2">
    <name type="scientific">Streptomyces venezuelae</name>
    <dbReference type="NCBI Taxonomy" id="54571"/>
    <lineage>
        <taxon>Bacteria</taxon>
        <taxon>Bacillati</taxon>
        <taxon>Actinomycetota</taxon>
        <taxon>Actinomycetes</taxon>
        <taxon>Kitasatosporales</taxon>
        <taxon>Streptomycetaceae</taxon>
        <taxon>Streptomyces</taxon>
    </lineage>
</organism>
<gene>
    <name evidence="1" type="ORF">DEJ50_18270</name>
</gene>
<dbReference type="EMBL" id="CP029190">
    <property type="protein sequence ID" value="QES49467.1"/>
    <property type="molecule type" value="Genomic_DNA"/>
</dbReference>
<dbReference type="RefSeq" id="WP_150209051.1">
    <property type="nucleotide sequence ID" value="NZ_CP029190.1"/>
</dbReference>
<protein>
    <submittedName>
        <fullName evidence="1">Uncharacterized protein</fullName>
    </submittedName>
</protein>
<sequence length="80" mass="8420">MRSVETQAAALAALLAAATGTEPRLVSTVDGIRIEADLPAELAATRHAAILGALSQGARYGHLRTHDGDTVWVEIDKDSR</sequence>
<accession>A0A5P2D5I2</accession>
<reference evidence="1 2" key="1">
    <citation type="submission" date="2018-05" db="EMBL/GenBank/DDBJ databases">
        <title>Streptomyces venezuelae.</title>
        <authorList>
            <person name="Kim W."/>
            <person name="Lee N."/>
            <person name="Cho B.-K."/>
        </authorList>
    </citation>
    <scope>NUCLEOTIDE SEQUENCE [LARGE SCALE GENOMIC DNA]</scope>
    <source>
        <strain evidence="1 2">ATCC 21782</strain>
    </source>
</reference>
<dbReference type="Proteomes" id="UP000325211">
    <property type="component" value="Chromosome"/>
</dbReference>